<name>A0AAV5V787_9BILA</name>
<gene>
    <name evidence="1" type="ORF">PFISCL1PPCAC_5410</name>
</gene>
<accession>A0AAV5V787</accession>
<evidence type="ECO:0000313" key="1">
    <source>
        <dbReference type="EMBL" id="GMT14113.1"/>
    </source>
</evidence>
<organism evidence="1 2">
    <name type="scientific">Pristionchus fissidentatus</name>
    <dbReference type="NCBI Taxonomy" id="1538716"/>
    <lineage>
        <taxon>Eukaryota</taxon>
        <taxon>Metazoa</taxon>
        <taxon>Ecdysozoa</taxon>
        <taxon>Nematoda</taxon>
        <taxon>Chromadorea</taxon>
        <taxon>Rhabditida</taxon>
        <taxon>Rhabditina</taxon>
        <taxon>Diplogasteromorpha</taxon>
        <taxon>Diplogasteroidea</taxon>
        <taxon>Neodiplogasteridae</taxon>
        <taxon>Pristionchus</taxon>
    </lineage>
</organism>
<dbReference type="Proteomes" id="UP001432322">
    <property type="component" value="Unassembled WGS sequence"/>
</dbReference>
<keyword evidence="2" id="KW-1185">Reference proteome</keyword>
<reference evidence="1" key="1">
    <citation type="submission" date="2023-10" db="EMBL/GenBank/DDBJ databases">
        <title>Genome assembly of Pristionchus species.</title>
        <authorList>
            <person name="Yoshida K."/>
            <person name="Sommer R.J."/>
        </authorList>
    </citation>
    <scope>NUCLEOTIDE SEQUENCE</scope>
    <source>
        <strain evidence="1">RS5133</strain>
    </source>
</reference>
<protein>
    <submittedName>
        <fullName evidence="1">Uncharacterized protein</fullName>
    </submittedName>
</protein>
<proteinExistence type="predicted"/>
<evidence type="ECO:0000313" key="2">
    <source>
        <dbReference type="Proteomes" id="UP001432322"/>
    </source>
</evidence>
<feature type="non-terminal residue" evidence="1">
    <location>
        <position position="1"/>
    </location>
</feature>
<dbReference type="AlphaFoldDB" id="A0AAV5V787"/>
<sequence>RSIVRLAAVELDALPWDSFIQSISPKPSESARKIIEEDRPFSVAPHVYIDHSYGKSSIIWPGNEFATVRLSFEKERNTYYRELKPLQYALSQALSTGITHVYLHTQNGIVYNVATRQYKANKEQEIYRLLWRAMESSDAPVKARLVLQKGEEEVIKKTKTHKDMTEIEFVDSLGRVVDRLKVL</sequence>
<dbReference type="EMBL" id="BTSY01000002">
    <property type="protein sequence ID" value="GMT14113.1"/>
    <property type="molecule type" value="Genomic_DNA"/>
</dbReference>
<comment type="caution">
    <text evidence="1">The sequence shown here is derived from an EMBL/GenBank/DDBJ whole genome shotgun (WGS) entry which is preliminary data.</text>
</comment>